<organism evidence="9 10">
    <name type="scientific">Allofranklinella schreckenbergeri</name>
    <dbReference type="NCBI Taxonomy" id="1076744"/>
    <lineage>
        <taxon>Bacteria</taxon>
        <taxon>Pseudomonadati</taxon>
        <taxon>Pseudomonadota</taxon>
        <taxon>Betaproteobacteria</taxon>
        <taxon>Burkholderiales</taxon>
        <taxon>Comamonadaceae</taxon>
        <taxon>Allofranklinella</taxon>
    </lineage>
</organism>
<feature type="transmembrane region" description="Helical" evidence="7">
    <location>
        <begin position="12"/>
        <end position="31"/>
    </location>
</feature>
<dbReference type="GO" id="GO:0005886">
    <property type="term" value="C:plasma membrane"/>
    <property type="evidence" value="ECO:0007669"/>
    <property type="project" value="UniProtKB-SubCell"/>
</dbReference>
<keyword evidence="6 7" id="KW-0472">Membrane</keyword>
<keyword evidence="4 7" id="KW-0812">Transmembrane</keyword>
<keyword evidence="3" id="KW-1003">Cell membrane</keyword>
<name>A0A3M6Q3S9_9BURK</name>
<comment type="function">
    <text evidence="7">Part of the tripartite ATP-independent periplasmic (TRAP) transport system.</text>
</comment>
<dbReference type="EMBL" id="RDQL01000016">
    <property type="protein sequence ID" value="RMW97018.1"/>
    <property type="molecule type" value="Genomic_DNA"/>
</dbReference>
<evidence type="ECO:0000256" key="1">
    <source>
        <dbReference type="ARBA" id="ARBA00004651"/>
    </source>
</evidence>
<comment type="subunit">
    <text evidence="7">The complex comprises the extracytoplasmic solute receptor protein and the two transmembrane proteins.</text>
</comment>
<proteinExistence type="inferred from homology"/>
<comment type="caution">
    <text evidence="9">The sequence shown here is derived from an EMBL/GenBank/DDBJ whole genome shotgun (WGS) entry which is preliminary data.</text>
</comment>
<reference evidence="9 10" key="1">
    <citation type="submission" date="2018-10" db="EMBL/GenBank/DDBJ databases">
        <title>Comamonadaceae CDC group NO-1 genome sequencing and assembly.</title>
        <authorList>
            <person name="Bernier A.-M."/>
            <person name="Bernard K."/>
        </authorList>
    </citation>
    <scope>NUCLEOTIDE SEQUENCE [LARGE SCALE GENOMIC DNA]</scope>
    <source>
        <strain evidence="9 10">NML161473</strain>
    </source>
</reference>
<dbReference type="Proteomes" id="UP000267035">
    <property type="component" value="Unassembled WGS sequence"/>
</dbReference>
<evidence type="ECO:0000256" key="4">
    <source>
        <dbReference type="ARBA" id="ARBA00022692"/>
    </source>
</evidence>
<evidence type="ECO:0000256" key="3">
    <source>
        <dbReference type="ARBA" id="ARBA00022475"/>
    </source>
</evidence>
<dbReference type="GO" id="GO:0022857">
    <property type="term" value="F:transmembrane transporter activity"/>
    <property type="evidence" value="ECO:0007669"/>
    <property type="project" value="UniProtKB-UniRule"/>
</dbReference>
<dbReference type="InterPro" id="IPR055348">
    <property type="entry name" value="DctQ"/>
</dbReference>
<keyword evidence="2 7" id="KW-0813">Transport</keyword>
<sequence length="172" mass="19092">MQHLIYGISRALAWLGAAVLIVLAVLSVVSISGRALSQWGLGPVPGDFELVEAGTAFAVFCFLPWTHLTRSHAVVDLFWGLYPPLMKKLLIVVSDAVMLLLWVLLTWRLAAGMQDYRATQELTFILQFPVWWGYAACLLPGVFGCLVYLWRLLEDVGLARPPLRFTAPQGGH</sequence>
<protein>
    <recommendedName>
        <fullName evidence="7">TRAP transporter small permease protein</fullName>
    </recommendedName>
</protein>
<evidence type="ECO:0000256" key="2">
    <source>
        <dbReference type="ARBA" id="ARBA00022448"/>
    </source>
</evidence>
<keyword evidence="10" id="KW-1185">Reference proteome</keyword>
<comment type="similarity">
    <text evidence="7">Belongs to the TRAP transporter small permease family.</text>
</comment>
<dbReference type="AlphaFoldDB" id="A0A3M6Q3S9"/>
<feature type="domain" description="Tripartite ATP-independent periplasmic transporters DctQ component" evidence="8">
    <location>
        <begin position="28"/>
        <end position="156"/>
    </location>
</feature>
<feature type="transmembrane region" description="Helical" evidence="7">
    <location>
        <begin position="89"/>
        <end position="110"/>
    </location>
</feature>
<evidence type="ECO:0000259" key="8">
    <source>
        <dbReference type="Pfam" id="PF04290"/>
    </source>
</evidence>
<gene>
    <name evidence="9" type="ORF">EBQ25_10380</name>
</gene>
<dbReference type="Pfam" id="PF04290">
    <property type="entry name" value="DctQ"/>
    <property type="match status" value="1"/>
</dbReference>
<comment type="subcellular location">
    <subcellularLocation>
        <location evidence="7">Cell inner membrane</location>
        <topology evidence="7">Multi-pass membrane protein</topology>
    </subcellularLocation>
    <subcellularLocation>
        <location evidence="1">Cell membrane</location>
        <topology evidence="1">Multi-pass membrane protein</topology>
    </subcellularLocation>
</comment>
<evidence type="ECO:0000313" key="9">
    <source>
        <dbReference type="EMBL" id="RMW97018.1"/>
    </source>
</evidence>
<evidence type="ECO:0000256" key="7">
    <source>
        <dbReference type="RuleBase" id="RU369079"/>
    </source>
</evidence>
<dbReference type="RefSeq" id="WP_122254465.1">
    <property type="nucleotide sequence ID" value="NZ_RDQL01000016.1"/>
</dbReference>
<feature type="transmembrane region" description="Helical" evidence="7">
    <location>
        <begin position="51"/>
        <end position="68"/>
    </location>
</feature>
<accession>A0A3M6Q3S9</accession>
<evidence type="ECO:0000256" key="6">
    <source>
        <dbReference type="ARBA" id="ARBA00023136"/>
    </source>
</evidence>
<keyword evidence="7" id="KW-0997">Cell inner membrane</keyword>
<evidence type="ECO:0000313" key="10">
    <source>
        <dbReference type="Proteomes" id="UP000267035"/>
    </source>
</evidence>
<evidence type="ECO:0000256" key="5">
    <source>
        <dbReference type="ARBA" id="ARBA00022989"/>
    </source>
</evidence>
<feature type="transmembrane region" description="Helical" evidence="7">
    <location>
        <begin position="130"/>
        <end position="150"/>
    </location>
</feature>
<keyword evidence="5 7" id="KW-1133">Transmembrane helix</keyword>